<feature type="compositionally biased region" description="Gly residues" evidence="1">
    <location>
        <begin position="327"/>
        <end position="338"/>
    </location>
</feature>
<reference evidence="3 4" key="1">
    <citation type="journal article" date="2018" name="BMC Genomics">
        <title>Genomic comparison of Trypanosoma conorhini and Trypanosoma rangeli to Trypanosoma cruzi strains of high and low virulence.</title>
        <authorList>
            <person name="Bradwell K.R."/>
            <person name="Koparde V.N."/>
            <person name="Matveyev A.V."/>
            <person name="Serrano M.G."/>
            <person name="Alves J.M."/>
            <person name="Parikh H."/>
            <person name="Huang B."/>
            <person name="Lee V."/>
            <person name="Espinosa-Alvarez O."/>
            <person name="Ortiz P.A."/>
            <person name="Costa-Martins A.G."/>
            <person name="Teixeira M.M."/>
            <person name="Buck G.A."/>
        </authorList>
    </citation>
    <scope>NUCLEOTIDE SEQUENCE [LARGE SCALE GENOMIC DNA]</scope>
    <source>
        <strain evidence="3 4">025E</strain>
    </source>
</reference>
<feature type="compositionally biased region" description="Polar residues" evidence="1">
    <location>
        <begin position="851"/>
        <end position="872"/>
    </location>
</feature>
<feature type="transmembrane region" description="Helical" evidence="2">
    <location>
        <begin position="191"/>
        <end position="211"/>
    </location>
</feature>
<keyword evidence="2" id="KW-0812">Transmembrane</keyword>
<evidence type="ECO:0000313" key="4">
    <source>
        <dbReference type="Proteomes" id="UP000284403"/>
    </source>
</evidence>
<gene>
    <name evidence="3" type="ORF">Tco025E_04588</name>
</gene>
<feature type="transmembrane region" description="Helical" evidence="2">
    <location>
        <begin position="964"/>
        <end position="985"/>
    </location>
</feature>
<dbReference type="RefSeq" id="XP_029228401.1">
    <property type="nucleotide sequence ID" value="XM_029371498.1"/>
</dbReference>
<keyword evidence="4" id="KW-1185">Reference proteome</keyword>
<dbReference type="AlphaFoldDB" id="A0A3R7NGF5"/>
<feature type="region of interest" description="Disordered" evidence="1">
    <location>
        <begin position="647"/>
        <end position="670"/>
    </location>
</feature>
<dbReference type="EMBL" id="MKKU01000239">
    <property type="protein sequence ID" value="RNF18203.1"/>
    <property type="molecule type" value="Genomic_DNA"/>
</dbReference>
<proteinExistence type="predicted"/>
<sequence>MNMINIMWCVKVKCDVGEWIGPPGSISNVSGNSAVWGAPVSPCSPCNFSMHAQNCPAALQMELCGNAVTHSLLAYDPSVPCSEVNLFYKLAVLVILLSYTVAYPIFLVVVADRGSKILEREYPLDKRLMDEFTEKELYYEKARKSANVSAPVYQAYRRSYRKARLTFLLQRVFLVTIGCLTSRGIKDDLSWIGLALVLLVCMAYFLYTVLLHPYARPVENIYGATQQFTIACVASVGVVGQRLGRRAIPFGVAVLLAVIMVVAPLAALTVGLVRTFRQDRERAERLQRRLQEGFAVVRKAPQASSTSNAGGDDALPGLVGESVESWKGGGGKASGGGAARAARRERQDRGSNSSRKLRLSNSRGSGSGTHAAKPPPAREVCEADAGSFAGPRQHCSQKGSCSLQGRSAHGVNLADPTAEEQPMELTPHPGDAGVARAAPSASQQSPAAEVSYGFEFPEDDYFKDARRFIPAVYFAGFDDLLLLLSGDAAKKEAERQRLLHAEETGKWSVEGTLRNFFSFFSTLRGQLVPRNTTPGQKEPLVAGAEELQSTTPRGGTRNRKEEAAAAAAEAAVSGGQEGQKTTGDVKSHPTANAPRKSVFFRCWKRWRKALNIHDSSLQYADVLERRRKLRKSTGLRERPFWLEPSEAQQQTYNVPGSSSPSHCARENRAVASERNAAGEFTAFSRLKQRKNLHHPPIVLDRKRAHSFAGGPPSSSDEVEVLLSSSGRRTPDEHASAEHADPPKRTPPKTLVSLVDRGSEAAPTEFNEPQGQEGSVSMTARFECILNAERQVQRLEHLCQRELQTRYDGDRRPTVYAAVYPKVNLEGVDVTDWDEFMQQLLAEISYSEASSAGDSLSVSRRTGSECASESTSLREGVASGSPTLTPGGKGRKSRKETLGASVGHGAEADLRPLPIPSTAPSRVKLLLRHFVLRRRLSEVFKEQRTRLRALQQAVDFRIADTIKKYMQWFFLALSVCTTVALVLCLCGMLQGRKPDFVDGLWRDNSVERELMGHDSWESFTEHCCCLSRENLTATYPYYLLDVENWLCDDGRVKQRVRRDAYESTVVSGYSLRDLCGMTFYKGCHPFVTPDGRVELLGCSETVTEMEKKRW</sequence>
<keyword evidence="2" id="KW-0472">Membrane</keyword>
<feature type="compositionally biased region" description="Polar residues" evidence="1">
    <location>
        <begin position="647"/>
        <end position="661"/>
    </location>
</feature>
<feature type="compositionally biased region" description="Polar residues" evidence="1">
    <location>
        <begin position="394"/>
        <end position="405"/>
    </location>
</feature>
<feature type="transmembrane region" description="Helical" evidence="2">
    <location>
        <begin position="250"/>
        <end position="273"/>
    </location>
</feature>
<comment type="caution">
    <text evidence="3">The sequence shown here is derived from an EMBL/GenBank/DDBJ whole genome shotgun (WGS) entry which is preliminary data.</text>
</comment>
<feature type="region of interest" description="Disordered" evidence="1">
    <location>
        <begin position="695"/>
        <end position="750"/>
    </location>
</feature>
<dbReference type="GeneID" id="40318199"/>
<dbReference type="PANTHER" id="PTHR34993:SF1">
    <property type="entry name" value="TRANSMEMBRANE PROTEIN"/>
    <property type="match status" value="1"/>
</dbReference>
<evidence type="ECO:0000313" key="3">
    <source>
        <dbReference type="EMBL" id="RNF18203.1"/>
    </source>
</evidence>
<dbReference type="PANTHER" id="PTHR34993">
    <property type="entry name" value="TRANSMEMBRANE PROTEIN"/>
    <property type="match status" value="1"/>
</dbReference>
<feature type="region of interest" description="Disordered" evidence="1">
    <location>
        <begin position="301"/>
        <end position="411"/>
    </location>
</feature>
<evidence type="ECO:0000256" key="2">
    <source>
        <dbReference type="SAM" id="Phobius"/>
    </source>
</evidence>
<feature type="compositionally biased region" description="Basic and acidic residues" evidence="1">
    <location>
        <begin position="728"/>
        <end position="743"/>
    </location>
</feature>
<dbReference type="Proteomes" id="UP000284403">
    <property type="component" value="Unassembled WGS sequence"/>
</dbReference>
<organism evidence="3 4">
    <name type="scientific">Trypanosoma conorhini</name>
    <dbReference type="NCBI Taxonomy" id="83891"/>
    <lineage>
        <taxon>Eukaryota</taxon>
        <taxon>Discoba</taxon>
        <taxon>Euglenozoa</taxon>
        <taxon>Kinetoplastea</taxon>
        <taxon>Metakinetoplastina</taxon>
        <taxon>Trypanosomatida</taxon>
        <taxon>Trypanosomatidae</taxon>
        <taxon>Trypanosoma</taxon>
    </lineage>
</organism>
<accession>A0A3R7NGF5</accession>
<evidence type="ECO:0000256" key="1">
    <source>
        <dbReference type="SAM" id="MobiDB-lite"/>
    </source>
</evidence>
<feature type="transmembrane region" description="Helical" evidence="2">
    <location>
        <begin position="86"/>
        <end position="110"/>
    </location>
</feature>
<feature type="region of interest" description="Disordered" evidence="1">
    <location>
        <begin position="851"/>
        <end position="900"/>
    </location>
</feature>
<dbReference type="OrthoDB" id="273843at2759"/>
<feature type="region of interest" description="Disordered" evidence="1">
    <location>
        <begin position="530"/>
        <end position="591"/>
    </location>
</feature>
<feature type="transmembrane region" description="Helical" evidence="2">
    <location>
        <begin position="165"/>
        <end position="185"/>
    </location>
</feature>
<feature type="compositionally biased region" description="Low complexity" evidence="1">
    <location>
        <begin position="350"/>
        <end position="364"/>
    </location>
</feature>
<protein>
    <submittedName>
        <fullName evidence="3">Uncharacterized protein</fullName>
    </submittedName>
</protein>
<name>A0A3R7NGF5_9TRYP</name>
<keyword evidence="2" id="KW-1133">Transmembrane helix</keyword>